<dbReference type="EMBL" id="BNBD01000009">
    <property type="protein sequence ID" value="GHF57713.1"/>
    <property type="molecule type" value="Genomic_DNA"/>
</dbReference>
<evidence type="ECO:0000259" key="2">
    <source>
        <dbReference type="PROSITE" id="PS51677"/>
    </source>
</evidence>
<dbReference type="Gene3D" id="3.20.20.370">
    <property type="entry name" value="Glycoside hydrolase/deacetylase"/>
    <property type="match status" value="1"/>
</dbReference>
<feature type="domain" description="NodB homology" evidence="2">
    <location>
        <begin position="134"/>
        <end position="318"/>
    </location>
</feature>
<feature type="compositionally biased region" description="Low complexity" evidence="1">
    <location>
        <begin position="70"/>
        <end position="84"/>
    </location>
</feature>
<proteinExistence type="predicted"/>
<feature type="compositionally biased region" description="Low complexity" evidence="1">
    <location>
        <begin position="48"/>
        <end position="61"/>
    </location>
</feature>
<evidence type="ECO:0000313" key="3">
    <source>
        <dbReference type="EMBL" id="GHF57713.1"/>
    </source>
</evidence>
<dbReference type="PANTHER" id="PTHR10587">
    <property type="entry name" value="GLYCOSYL TRANSFERASE-RELATED"/>
    <property type="match status" value="1"/>
</dbReference>
<keyword evidence="4" id="KW-1185">Reference proteome</keyword>
<evidence type="ECO:0000256" key="1">
    <source>
        <dbReference type="SAM" id="MobiDB-lite"/>
    </source>
</evidence>
<feature type="compositionally biased region" description="Basic residues" evidence="1">
    <location>
        <begin position="17"/>
        <end position="29"/>
    </location>
</feature>
<protein>
    <recommendedName>
        <fullName evidence="2">NodB homology domain-containing protein</fullName>
    </recommendedName>
</protein>
<name>A0A919B5U4_9ACTN</name>
<dbReference type="Proteomes" id="UP000638313">
    <property type="component" value="Unassembled WGS sequence"/>
</dbReference>
<dbReference type="PANTHER" id="PTHR10587:SF134">
    <property type="entry name" value="SECRETED PROTEIN"/>
    <property type="match status" value="1"/>
</dbReference>
<reference evidence="3" key="2">
    <citation type="submission" date="2020-09" db="EMBL/GenBank/DDBJ databases">
        <authorList>
            <person name="Sun Q."/>
            <person name="Ohkuma M."/>
        </authorList>
    </citation>
    <scope>NUCLEOTIDE SEQUENCE</scope>
    <source>
        <strain evidence="3">JCM 4059</strain>
    </source>
</reference>
<feature type="region of interest" description="Disordered" evidence="1">
    <location>
        <begin position="48"/>
        <end position="126"/>
    </location>
</feature>
<dbReference type="Pfam" id="PF01522">
    <property type="entry name" value="Polysacc_deac_1"/>
    <property type="match status" value="1"/>
</dbReference>
<evidence type="ECO:0000313" key="4">
    <source>
        <dbReference type="Proteomes" id="UP000638313"/>
    </source>
</evidence>
<dbReference type="SUPFAM" id="SSF88713">
    <property type="entry name" value="Glycoside hydrolase/deacetylase"/>
    <property type="match status" value="1"/>
</dbReference>
<dbReference type="InterPro" id="IPR050248">
    <property type="entry name" value="Polysacc_deacetylase_ArnD"/>
</dbReference>
<sequence>MSPSVWKSRQSQPPRPSRQRRRSRNARRSRAGLLVAALLAVAGLLAGCSSNASAPPASSGAPGKGKGHTSSSAAPSGPSAPADDGAYRRWGLDKPLAPPPAPPAGRPPAEEGKGGGTAGAGTPPVIRRVPTKDKVVFITIDDGAEKDPEFVRMARELKLPFTMFLTDSVARTGRGYGYFDELRTLGNGVQNHTLTHPNLRTLSADAQRHEICGQQDQLAKRYGSRPPLFRPPYGNYDDRTLAAAGSCGVRAVVLWEATMQINDMRYAEGDGLRPGDIILAHFRGPAELKGTTMTRMVVNMLRSIQRQGYTVARLEDYV</sequence>
<organism evidence="3 4">
    <name type="scientific">Streptomyces mashuensis</name>
    <dbReference type="NCBI Taxonomy" id="33904"/>
    <lineage>
        <taxon>Bacteria</taxon>
        <taxon>Bacillati</taxon>
        <taxon>Actinomycetota</taxon>
        <taxon>Actinomycetes</taxon>
        <taxon>Kitasatosporales</taxon>
        <taxon>Streptomycetaceae</taxon>
        <taxon>Streptomyces</taxon>
    </lineage>
</organism>
<dbReference type="AlphaFoldDB" id="A0A919B5U4"/>
<accession>A0A919B5U4</accession>
<feature type="compositionally biased region" description="Pro residues" evidence="1">
    <location>
        <begin position="96"/>
        <end position="106"/>
    </location>
</feature>
<dbReference type="GO" id="GO:0016810">
    <property type="term" value="F:hydrolase activity, acting on carbon-nitrogen (but not peptide) bonds"/>
    <property type="evidence" value="ECO:0007669"/>
    <property type="project" value="InterPro"/>
</dbReference>
<dbReference type="CDD" id="cd10917">
    <property type="entry name" value="CE4_NodB_like_6s_7s"/>
    <property type="match status" value="1"/>
</dbReference>
<gene>
    <name evidence="3" type="ORF">GCM10010218_43910</name>
</gene>
<dbReference type="PROSITE" id="PS51677">
    <property type="entry name" value="NODB"/>
    <property type="match status" value="1"/>
</dbReference>
<dbReference type="GO" id="GO:0005975">
    <property type="term" value="P:carbohydrate metabolic process"/>
    <property type="evidence" value="ECO:0007669"/>
    <property type="project" value="InterPro"/>
</dbReference>
<dbReference type="InterPro" id="IPR011330">
    <property type="entry name" value="Glyco_hydro/deAcase_b/a-brl"/>
</dbReference>
<dbReference type="InterPro" id="IPR002509">
    <property type="entry name" value="NODB_dom"/>
</dbReference>
<reference evidence="3" key="1">
    <citation type="journal article" date="2014" name="Int. J. Syst. Evol. Microbiol.">
        <title>Complete genome sequence of Corynebacterium casei LMG S-19264T (=DSM 44701T), isolated from a smear-ripened cheese.</title>
        <authorList>
            <consortium name="US DOE Joint Genome Institute (JGI-PGF)"/>
            <person name="Walter F."/>
            <person name="Albersmeier A."/>
            <person name="Kalinowski J."/>
            <person name="Ruckert C."/>
        </authorList>
    </citation>
    <scope>NUCLEOTIDE SEQUENCE</scope>
    <source>
        <strain evidence="3">JCM 4059</strain>
    </source>
</reference>
<feature type="region of interest" description="Disordered" evidence="1">
    <location>
        <begin position="1"/>
        <end position="29"/>
    </location>
</feature>
<comment type="caution">
    <text evidence="3">The sequence shown here is derived from an EMBL/GenBank/DDBJ whole genome shotgun (WGS) entry which is preliminary data.</text>
</comment>